<dbReference type="InterPro" id="IPR003779">
    <property type="entry name" value="CMD-like"/>
</dbReference>
<dbReference type="SUPFAM" id="SSF69118">
    <property type="entry name" value="AhpD-like"/>
    <property type="match status" value="1"/>
</dbReference>
<accession>A0ABU8D9N5</accession>
<dbReference type="RefSeq" id="WP_075574963.1">
    <property type="nucleotide sequence ID" value="NZ_JBANDL010000002.1"/>
</dbReference>
<dbReference type="PANTHER" id="PTHR34846:SF11">
    <property type="entry name" value="4-CARBOXYMUCONOLACTONE DECARBOXYLASE FAMILY PROTEIN (AFU_ORTHOLOGUE AFUA_6G11590)"/>
    <property type="match status" value="1"/>
</dbReference>
<dbReference type="PANTHER" id="PTHR34846">
    <property type="entry name" value="4-CARBOXYMUCONOLACTONE DECARBOXYLASE FAMILY PROTEIN (AFU_ORTHOLOGUE AFUA_6G11590)"/>
    <property type="match status" value="1"/>
</dbReference>
<reference evidence="2 3" key="1">
    <citation type="submission" date="2024-02" db="EMBL/GenBank/DDBJ databases">
        <title>Lysobacter Genome Sequencing and Mining.</title>
        <authorList>
            <person name="Bierman J."/>
            <person name="Walker M.C."/>
        </authorList>
    </citation>
    <scope>NUCLEOTIDE SEQUENCE [LARGE SCALE GENOMIC DNA]</scope>
    <source>
        <strain evidence="2 3">PB6250</strain>
    </source>
</reference>
<keyword evidence="3" id="KW-1185">Reference proteome</keyword>
<dbReference type="EMBL" id="JBANDL010000002">
    <property type="protein sequence ID" value="MEI2457474.1"/>
    <property type="molecule type" value="Genomic_DNA"/>
</dbReference>
<feature type="domain" description="Carboxymuconolactone decarboxylase-like" evidence="1">
    <location>
        <begin position="41"/>
        <end position="95"/>
    </location>
</feature>
<evidence type="ECO:0000313" key="2">
    <source>
        <dbReference type="EMBL" id="MEI2457474.1"/>
    </source>
</evidence>
<gene>
    <name evidence="2" type="ORF">V2J18_22705</name>
</gene>
<protein>
    <submittedName>
        <fullName evidence="2">Carboxymuconolactone decarboxylase family protein</fullName>
    </submittedName>
</protein>
<dbReference type="Pfam" id="PF02627">
    <property type="entry name" value="CMD"/>
    <property type="match status" value="1"/>
</dbReference>
<comment type="caution">
    <text evidence="2">The sequence shown here is derived from an EMBL/GenBank/DDBJ whole genome shotgun (WGS) entry which is preliminary data.</text>
</comment>
<evidence type="ECO:0000259" key="1">
    <source>
        <dbReference type="Pfam" id="PF02627"/>
    </source>
</evidence>
<dbReference type="Proteomes" id="UP001387215">
    <property type="component" value="Unassembled WGS sequence"/>
</dbReference>
<dbReference type="Gene3D" id="1.20.1290.10">
    <property type="entry name" value="AhpD-like"/>
    <property type="match status" value="1"/>
</dbReference>
<dbReference type="InterPro" id="IPR029032">
    <property type="entry name" value="AhpD-like"/>
</dbReference>
<sequence length="177" mass="19553">MARLPLRDASAMSDAEAAQYARLPVNLTRALLATGSCAEPFLDLGFALRRTSLSVRHYEMAILRVARLSGCAYQRMQHLQPALNAGWSEADIEAIENGQWQRLAAPDAIVLRLVDECVAHPRIADPSFKRALALLGERGVAELILLTGFYMMTARFLEGLDVDLDAQPSPRLLSYEN</sequence>
<evidence type="ECO:0000313" key="3">
    <source>
        <dbReference type="Proteomes" id="UP001387215"/>
    </source>
</evidence>
<proteinExistence type="predicted"/>
<name>A0ABU8D9N5_9GAMM</name>
<organism evidence="2 3">
    <name type="scientific">Lysobacter firmicutimachus</name>
    <dbReference type="NCBI Taxonomy" id="1792846"/>
    <lineage>
        <taxon>Bacteria</taxon>
        <taxon>Pseudomonadati</taxon>
        <taxon>Pseudomonadota</taxon>
        <taxon>Gammaproteobacteria</taxon>
        <taxon>Lysobacterales</taxon>
        <taxon>Lysobacteraceae</taxon>
        <taxon>Lysobacter</taxon>
    </lineage>
</organism>